<dbReference type="Pfam" id="PF23559">
    <property type="entry name" value="WHD_DRP"/>
    <property type="match status" value="1"/>
</dbReference>
<evidence type="ECO:0000256" key="10">
    <source>
        <dbReference type="ARBA" id="ARBA00023002"/>
    </source>
</evidence>
<protein>
    <recommendedName>
        <fullName evidence="12">NADP-dependent glyceraldehyde-3-phosphate dehydrogenase</fullName>
        <ecNumber evidence="11">1.2.1.9</ecNumber>
    </recommendedName>
    <alternativeName>
        <fullName evidence="13">Glyceraldehyde-3-phosphate dehydrogenase [NADP(+)]</fullName>
    </alternativeName>
    <alternativeName>
        <fullName evidence="14">Non-phosphorylating glyceraldehyde 3-phosphate dehydrogenase</fullName>
    </alternativeName>
    <alternativeName>
        <fullName evidence="15">Triosephosphate dehydrogenase</fullName>
    </alternativeName>
</protein>
<evidence type="ECO:0000256" key="3">
    <source>
        <dbReference type="ARBA" id="ARBA00009986"/>
    </source>
</evidence>
<dbReference type="Gene3D" id="1.20.5.4130">
    <property type="match status" value="1"/>
</dbReference>
<dbReference type="InterPro" id="IPR029510">
    <property type="entry name" value="Ald_DH_CS_GLU"/>
</dbReference>
<reference evidence="25 26" key="1">
    <citation type="submission" date="2020-08" db="EMBL/GenBank/DDBJ databases">
        <title>Plant Genome Project.</title>
        <authorList>
            <person name="Zhang R.-G."/>
        </authorList>
    </citation>
    <scope>NUCLEOTIDE SEQUENCE [LARGE SCALE GENOMIC DNA]</scope>
    <source>
        <tissue evidence="25">Rhizome</tissue>
    </source>
</reference>
<organism evidence="25 26">
    <name type="scientific">Zingiber officinale</name>
    <name type="common">Ginger</name>
    <name type="synonym">Amomum zingiber</name>
    <dbReference type="NCBI Taxonomy" id="94328"/>
    <lineage>
        <taxon>Eukaryota</taxon>
        <taxon>Viridiplantae</taxon>
        <taxon>Streptophyta</taxon>
        <taxon>Embryophyta</taxon>
        <taxon>Tracheophyta</taxon>
        <taxon>Spermatophyta</taxon>
        <taxon>Magnoliopsida</taxon>
        <taxon>Liliopsida</taxon>
        <taxon>Zingiberales</taxon>
        <taxon>Zingiberaceae</taxon>
        <taxon>Zingiber</taxon>
    </lineage>
</organism>
<keyword evidence="7" id="KW-0547">Nucleotide-binding</keyword>
<dbReference type="InterPro" id="IPR002182">
    <property type="entry name" value="NB-ARC"/>
</dbReference>
<dbReference type="Gene3D" id="3.80.10.10">
    <property type="entry name" value="Ribonuclease Inhibitor"/>
    <property type="match status" value="1"/>
</dbReference>
<keyword evidence="26" id="KW-1185">Reference proteome</keyword>
<dbReference type="PANTHER" id="PTHR42991">
    <property type="entry name" value="ALDEHYDE DEHYDROGENASE"/>
    <property type="match status" value="1"/>
</dbReference>
<dbReference type="FunFam" id="3.40.309.10:FF:000016">
    <property type="entry name" value="NADP-dependent glyceraldehyde-3-phosphate dehydrogenase"/>
    <property type="match status" value="1"/>
</dbReference>
<dbReference type="SUPFAM" id="SSF52540">
    <property type="entry name" value="P-loop containing nucleoside triphosphate hydrolases"/>
    <property type="match status" value="1"/>
</dbReference>
<dbReference type="InterPro" id="IPR032675">
    <property type="entry name" value="LRR_dom_sf"/>
</dbReference>
<dbReference type="Gene3D" id="3.40.605.10">
    <property type="entry name" value="Aldehyde Dehydrogenase, Chain A, domain 1"/>
    <property type="match status" value="1"/>
</dbReference>
<dbReference type="PROSITE" id="PS00070">
    <property type="entry name" value="ALDEHYDE_DEHYDR_CYS"/>
    <property type="match status" value="1"/>
</dbReference>
<dbReference type="GO" id="GO:0043531">
    <property type="term" value="F:ADP binding"/>
    <property type="evidence" value="ECO:0007669"/>
    <property type="project" value="InterPro"/>
</dbReference>
<evidence type="ECO:0000256" key="5">
    <source>
        <dbReference type="ARBA" id="ARBA00022614"/>
    </source>
</evidence>
<dbReference type="CDD" id="cd14798">
    <property type="entry name" value="RX-CC_like"/>
    <property type="match status" value="1"/>
</dbReference>
<evidence type="ECO:0000256" key="13">
    <source>
        <dbReference type="ARBA" id="ARBA00042470"/>
    </source>
</evidence>
<dbReference type="FunFam" id="3.40.50.300:FF:001091">
    <property type="entry name" value="Probable disease resistance protein At1g61300"/>
    <property type="match status" value="1"/>
</dbReference>
<comment type="function">
    <text evidence="17">Important as a means of generating NADPH for biosynthetic reactions.</text>
</comment>
<feature type="domain" description="NB-ARC" evidence="21">
    <location>
        <begin position="780"/>
        <end position="951"/>
    </location>
</feature>
<dbReference type="PANTHER" id="PTHR42991:SF1">
    <property type="entry name" value="ALDEHYDE DEHYDROGENASE"/>
    <property type="match status" value="1"/>
</dbReference>
<keyword evidence="5" id="KW-0433">Leucine-rich repeat</keyword>
<dbReference type="InterPro" id="IPR016160">
    <property type="entry name" value="Ald_DH_CS_CYS"/>
</dbReference>
<dbReference type="Proteomes" id="UP000734854">
    <property type="component" value="Unassembled WGS sequence"/>
</dbReference>
<evidence type="ECO:0000256" key="4">
    <source>
        <dbReference type="ARBA" id="ARBA00022490"/>
    </source>
</evidence>
<evidence type="ECO:0000256" key="19">
    <source>
        <dbReference type="RuleBase" id="RU003345"/>
    </source>
</evidence>
<dbReference type="PRINTS" id="PR00364">
    <property type="entry name" value="DISEASERSIST"/>
</dbReference>
<evidence type="ECO:0000313" key="26">
    <source>
        <dbReference type="Proteomes" id="UP000734854"/>
    </source>
</evidence>
<evidence type="ECO:0000259" key="24">
    <source>
        <dbReference type="Pfam" id="PF23598"/>
    </source>
</evidence>
<dbReference type="GO" id="GO:0009626">
    <property type="term" value="P:plant-type hypersensitive response"/>
    <property type="evidence" value="ECO:0007669"/>
    <property type="project" value="UniProtKB-ARBA"/>
</dbReference>
<dbReference type="EMBL" id="JACMSC010000001">
    <property type="protein sequence ID" value="KAG6539102.1"/>
    <property type="molecule type" value="Genomic_DNA"/>
</dbReference>
<dbReference type="Pfam" id="PF00931">
    <property type="entry name" value="NB-ARC"/>
    <property type="match status" value="1"/>
</dbReference>
<evidence type="ECO:0000259" key="23">
    <source>
        <dbReference type="Pfam" id="PF23559"/>
    </source>
</evidence>
<evidence type="ECO:0000256" key="1">
    <source>
        <dbReference type="ARBA" id="ARBA00004496"/>
    </source>
</evidence>
<keyword evidence="4" id="KW-0963">Cytoplasm</keyword>
<dbReference type="PROSITE" id="PS00687">
    <property type="entry name" value="ALDEHYDE_DEHYDR_GLU"/>
    <property type="match status" value="1"/>
</dbReference>
<dbReference type="InterPro" id="IPR055414">
    <property type="entry name" value="LRR_R13L4/SHOC2-like"/>
</dbReference>
<evidence type="ECO:0000256" key="6">
    <source>
        <dbReference type="ARBA" id="ARBA00022737"/>
    </source>
</evidence>
<dbReference type="GO" id="GO:0008886">
    <property type="term" value="F:glyceraldehyde-3-phosphate dehydrogenase (NADP+) (non-phosphorylating) activity"/>
    <property type="evidence" value="ECO:0007669"/>
    <property type="project" value="UniProtKB-EC"/>
</dbReference>
<gene>
    <name evidence="25" type="ORF">ZIOFF_004255</name>
</gene>
<dbReference type="GO" id="GO:0005737">
    <property type="term" value="C:cytoplasm"/>
    <property type="evidence" value="ECO:0007669"/>
    <property type="project" value="UniProtKB-SubCell"/>
</dbReference>
<dbReference type="InterPro" id="IPR036388">
    <property type="entry name" value="WH-like_DNA-bd_sf"/>
</dbReference>
<evidence type="ECO:0000259" key="20">
    <source>
        <dbReference type="Pfam" id="PF00171"/>
    </source>
</evidence>
<feature type="domain" description="Aldehyde dehydrogenase" evidence="20">
    <location>
        <begin position="148"/>
        <end position="586"/>
    </location>
</feature>
<dbReference type="InterPro" id="IPR042197">
    <property type="entry name" value="Apaf_helical"/>
</dbReference>
<evidence type="ECO:0000256" key="9">
    <source>
        <dbReference type="ARBA" id="ARBA00022857"/>
    </source>
</evidence>
<comment type="similarity">
    <text evidence="3 19">Belongs to the aldehyde dehydrogenase family.</text>
</comment>
<evidence type="ECO:0000313" key="25">
    <source>
        <dbReference type="EMBL" id="KAG6539102.1"/>
    </source>
</evidence>
<evidence type="ECO:0000256" key="14">
    <source>
        <dbReference type="ARBA" id="ARBA00042646"/>
    </source>
</evidence>
<dbReference type="Pfam" id="PF23598">
    <property type="entry name" value="LRR_14"/>
    <property type="match status" value="1"/>
</dbReference>
<name>A0A8J5MAR1_ZINOF</name>
<dbReference type="EC" id="1.2.1.9" evidence="11"/>
<comment type="similarity">
    <text evidence="2">Belongs to the disease resistance NB-LRR family.</text>
</comment>
<proteinExistence type="inferred from homology"/>
<evidence type="ECO:0000256" key="8">
    <source>
        <dbReference type="ARBA" id="ARBA00022821"/>
    </source>
</evidence>
<evidence type="ECO:0000256" key="12">
    <source>
        <dbReference type="ARBA" id="ARBA00040853"/>
    </source>
</evidence>
<dbReference type="GO" id="GO:0002758">
    <property type="term" value="P:innate immune response-activating signaling pathway"/>
    <property type="evidence" value="ECO:0007669"/>
    <property type="project" value="UniProtKB-ARBA"/>
</dbReference>
<feature type="domain" description="Disease resistance N-terminal" evidence="22">
    <location>
        <begin position="612"/>
        <end position="700"/>
    </location>
</feature>
<dbReference type="GO" id="GO:0008911">
    <property type="term" value="F:lactaldehyde dehydrogenase (NAD+) activity"/>
    <property type="evidence" value="ECO:0007669"/>
    <property type="project" value="TreeGrafter"/>
</dbReference>
<feature type="domain" description="Disease resistance protein winged helix" evidence="23">
    <location>
        <begin position="1033"/>
        <end position="1104"/>
    </location>
</feature>
<dbReference type="InterPro" id="IPR038005">
    <property type="entry name" value="RX-like_CC"/>
</dbReference>
<feature type="domain" description="Disease resistance R13L4/SHOC-2-like LRR" evidence="24">
    <location>
        <begin position="1145"/>
        <end position="1465"/>
    </location>
</feature>
<dbReference type="FunFam" id="3.40.605.10:FF:000013">
    <property type="entry name" value="NADP-dependent glyceraldehyde-3-phosphate dehydrogenase"/>
    <property type="match status" value="1"/>
</dbReference>
<dbReference type="CDD" id="cd07082">
    <property type="entry name" value="ALDH_F11_NP-GAPDH"/>
    <property type="match status" value="1"/>
</dbReference>
<evidence type="ECO:0000256" key="18">
    <source>
        <dbReference type="PROSITE-ProRule" id="PRU10007"/>
    </source>
</evidence>
<dbReference type="InterPro" id="IPR016161">
    <property type="entry name" value="Ald_DH/histidinol_DH"/>
</dbReference>
<keyword evidence="9" id="KW-0521">NADP</keyword>
<dbReference type="InterPro" id="IPR015590">
    <property type="entry name" value="Aldehyde_DH_dom"/>
</dbReference>
<dbReference type="InterPro" id="IPR016163">
    <property type="entry name" value="Ald_DH_C"/>
</dbReference>
<evidence type="ECO:0000256" key="16">
    <source>
        <dbReference type="ARBA" id="ARBA00049186"/>
    </source>
</evidence>
<dbReference type="InterPro" id="IPR027417">
    <property type="entry name" value="P-loop_NTPase"/>
</dbReference>
<dbReference type="InterPro" id="IPR041118">
    <property type="entry name" value="Rx_N"/>
</dbReference>
<evidence type="ECO:0000256" key="17">
    <source>
        <dbReference type="ARBA" id="ARBA00060324"/>
    </source>
</evidence>
<evidence type="ECO:0000256" key="7">
    <source>
        <dbReference type="ARBA" id="ARBA00022741"/>
    </source>
</evidence>
<keyword evidence="8" id="KW-0611">Plant defense</keyword>
<dbReference type="SUPFAM" id="SSF52058">
    <property type="entry name" value="L domain-like"/>
    <property type="match status" value="1"/>
</dbReference>
<keyword evidence="6" id="KW-0677">Repeat</keyword>
<dbReference type="Gene3D" id="3.40.309.10">
    <property type="entry name" value="Aldehyde Dehydrogenase, Chain A, domain 2"/>
    <property type="match status" value="1"/>
</dbReference>
<dbReference type="Gene3D" id="1.10.8.430">
    <property type="entry name" value="Helical domain of apoptotic protease-activating factors"/>
    <property type="match status" value="1"/>
</dbReference>
<evidence type="ECO:0000259" key="22">
    <source>
        <dbReference type="Pfam" id="PF18052"/>
    </source>
</evidence>
<accession>A0A8J5MAR1</accession>
<dbReference type="InterPro" id="IPR058922">
    <property type="entry name" value="WHD_DRP"/>
</dbReference>
<dbReference type="Gene3D" id="1.10.10.10">
    <property type="entry name" value="Winged helix-like DNA-binding domain superfamily/Winged helix DNA-binding domain"/>
    <property type="match status" value="1"/>
</dbReference>
<evidence type="ECO:0000256" key="2">
    <source>
        <dbReference type="ARBA" id="ARBA00008894"/>
    </source>
</evidence>
<comment type="catalytic activity">
    <reaction evidence="16">
        <text>D-glyceraldehyde 3-phosphate + NADP(+) + H2O = (2R)-3-phosphoglycerate + NADPH + 2 H(+)</text>
        <dbReference type="Rhea" id="RHEA:14669"/>
        <dbReference type="ChEBI" id="CHEBI:15377"/>
        <dbReference type="ChEBI" id="CHEBI:15378"/>
        <dbReference type="ChEBI" id="CHEBI:57783"/>
        <dbReference type="ChEBI" id="CHEBI:58272"/>
        <dbReference type="ChEBI" id="CHEBI:58349"/>
        <dbReference type="ChEBI" id="CHEBI:59776"/>
        <dbReference type="EC" id="1.2.1.9"/>
    </reaction>
</comment>
<feature type="active site" evidence="18">
    <location>
        <position position="367"/>
    </location>
</feature>
<dbReference type="Pfam" id="PF18052">
    <property type="entry name" value="Rx_N"/>
    <property type="match status" value="1"/>
</dbReference>
<dbReference type="FunFam" id="1.10.10.10:FF:000322">
    <property type="entry name" value="Probable disease resistance protein At1g63360"/>
    <property type="match status" value="1"/>
</dbReference>
<evidence type="ECO:0000256" key="11">
    <source>
        <dbReference type="ARBA" id="ARBA00038980"/>
    </source>
</evidence>
<dbReference type="GO" id="GO:0042742">
    <property type="term" value="P:defense response to bacterium"/>
    <property type="evidence" value="ECO:0007669"/>
    <property type="project" value="UniProtKB-ARBA"/>
</dbReference>
<comment type="subcellular location">
    <subcellularLocation>
        <location evidence="1">Cytoplasm</location>
    </subcellularLocation>
</comment>
<evidence type="ECO:0000259" key="21">
    <source>
        <dbReference type="Pfam" id="PF00931"/>
    </source>
</evidence>
<keyword evidence="10 19" id="KW-0560">Oxidoreductase</keyword>
<dbReference type="Gene3D" id="3.40.50.300">
    <property type="entry name" value="P-loop containing nucleotide triphosphate hydrolases"/>
    <property type="match status" value="1"/>
</dbReference>
<sequence>MAQLASRVAWPSSSLYKRPSRHSLPSPAPPPTLLLPPPLKQKQLLLVVCAALQRTAPVSVEVEKRALEAVIVKESIMAGTGVFADIVDEDQVFKYYADGEWKKSASGKAVSIVNPTTRKTQRIVFRVKISKFGYAQDQKSLFHNKCAVPTTACTQEEVNKVMEVAKAAQKQWARTPLWKRAELLHKAAAILKEHKDPIAECLVKEIAKPAKDAVTEVVRSGDLVSYTAEEGVRILAEGKLLLSDSFPGNERSKYCLSSKIPLGVVLAIPPFNYPVNLAVSKIAPALIAGNSLVLKPPTQGAVAALHMVHCFHLAGFPEGLISCITGKGSEIGDFLTMHPGVNCISFTGGDTGIAISKKAGMIPLQMELGGKDACIVLDDADLELVASNIVKGGYSYSGQRCTAVKVVLVMESVADAIVEKVKAKMAKLSVGPPDENCDITPVVSESSANFIEGLVLDAKEKGATFCQEYKREGNLIWPLLLDHVRPDMRIAWEEPFGPVLPVIRVSSVEEAIHHCNASNFGLQGCVFTKDINKAIMISDAMESGTIQINSAPARGPDHFPFQGLKDSGIGSQGITNSINMMTKIKSTVVIRRQICIGFGRLTFREIEMAYTAVNLVLGKLGELAASEVSGLLNVDAEVKSLTETLALIQSFLRDADHKPRYEQSHSSQEWMRQIRNLAFEMEDLVDDYATRLGRASADGGRNNRLRRIAAFPSRIRTRHRLASHLQDIHARFQDVCKQASQLGIQGSSSLPTSSSSSSSAANATLARRFELEEDIVGFDEDMKDIKRRLFDISLTARVVLSVVGPGGLGKTTLANKIYKSADVKNYFHCKAWVFVSQKYEVKELLCSIVKQVFDFKDGQEKGMEELEMKEKLSEQLRDRRYLVVMDDIWEVAAWNAIKAAFPKESAGSRVLLTTRKMNVANVADVPPHELKFWNAEESWNLFCRKAFRTTSCPPEFERFKKDIFRKSKGLPLAIVVLGGLLRGTSQASDWRKKLEYISYEFREGEDQIQRILALSYHDLPHHLKPCFLYFAAFPEDYIISSDRITRLWIAEGFIQTKDKVDQTMEDLAEAYLNDLTDRSMLQMERKDQNYTQDVWIHDLLLDLARHEARELNFFRSIDDIGDDPRALRRLSVNDHISLNCSTTKLRSLVIYPNEGFQRTLAVTIPGAKFLRVLDLQELPIEHFPKEIGDLILLRYLNLRKSKLKELPSSIGNLIHLQTFDIQFTKIQHLPDAFWKIRTLRHVFLNKENTSMPKATYCSEDIQTLANISSGPWVCDGVLEQLRNLRILQLKNMSSSDVDALANAVRNLSRLEMLVLFGELLPNSVLTSSCYHHIQILYLIGPLVRPERIHIEAENSRIFSNLIYLSIWKTRLEKDEDIAMLSSLANLQNLQLHVDAFVGRVLVFPKGGFPRLQEIGLSDLRTLEQWEVGAGAMPLLRYLRLQYCRNLRMLPEGLVRLTELKQIEISGMEMIERRVDKDTGEDYHKIKHVPWIEIYFE</sequence>
<dbReference type="InterPro" id="IPR016162">
    <property type="entry name" value="Ald_DH_N"/>
</dbReference>
<comment type="caution">
    <text evidence="25">The sequence shown here is derived from an EMBL/GenBank/DDBJ whole genome shotgun (WGS) entry which is preliminary data.</text>
</comment>
<dbReference type="Pfam" id="PF00171">
    <property type="entry name" value="Aldedh"/>
    <property type="match status" value="1"/>
</dbReference>
<evidence type="ECO:0000256" key="15">
    <source>
        <dbReference type="ARBA" id="ARBA00043052"/>
    </source>
</evidence>
<dbReference type="InterPro" id="IPR051020">
    <property type="entry name" value="ALDH-related_metabolic_enz"/>
</dbReference>
<dbReference type="SUPFAM" id="SSF53720">
    <property type="entry name" value="ALDH-like"/>
    <property type="match status" value="1"/>
</dbReference>